<comment type="caution">
    <text evidence="1">The sequence shown here is derived from an EMBL/GenBank/DDBJ whole genome shotgun (WGS) entry which is preliminary data.</text>
</comment>
<organism evidence="1 2">
    <name type="scientific">Brucella anthropi</name>
    <name type="common">Ochrobactrum anthropi</name>
    <dbReference type="NCBI Taxonomy" id="529"/>
    <lineage>
        <taxon>Bacteria</taxon>
        <taxon>Pseudomonadati</taxon>
        <taxon>Pseudomonadota</taxon>
        <taxon>Alphaproteobacteria</taxon>
        <taxon>Hyphomicrobiales</taxon>
        <taxon>Brucellaceae</taxon>
        <taxon>Brucella/Ochrobactrum group</taxon>
        <taxon>Brucella</taxon>
    </lineage>
</organism>
<name>A0A6L3Z7M8_BRUAN</name>
<sequence length="144" mass="16524">MLVTERQNRLFNVQANVVAIYPLQGQVTEYVQDWLKDFIDYLNDHDLDDPLFDALPALKNLVGQEDWPEESDFLDALQYSDQKGFLFYGEWEMRTYIDASSFYGGPGCRRMRWVYADDIDAGFEAIIAAAEADHERQKAKAGAA</sequence>
<dbReference type="EMBL" id="WBWS01000006">
    <property type="protein sequence ID" value="KAB2772147.1"/>
    <property type="molecule type" value="Genomic_DNA"/>
</dbReference>
<evidence type="ECO:0000313" key="2">
    <source>
        <dbReference type="Proteomes" id="UP000481876"/>
    </source>
</evidence>
<proteinExistence type="predicted"/>
<dbReference type="AlphaFoldDB" id="A0A6L3Z7M8"/>
<evidence type="ECO:0000313" key="1">
    <source>
        <dbReference type="EMBL" id="KAB2772147.1"/>
    </source>
</evidence>
<dbReference type="Proteomes" id="UP000481876">
    <property type="component" value="Unassembled WGS sequence"/>
</dbReference>
<reference evidence="1 2" key="1">
    <citation type="submission" date="2019-09" db="EMBL/GenBank/DDBJ databases">
        <title>Taxonomic organization of the family Brucellaceae based on a phylogenomic approach.</title>
        <authorList>
            <person name="Leclercq S."/>
            <person name="Cloeckaert A."/>
            <person name="Zygmunt M.S."/>
        </authorList>
    </citation>
    <scope>NUCLEOTIDE SEQUENCE [LARGE SCALE GENOMIC DNA]</scope>
    <source>
        <strain evidence="1 2">LMG 3313</strain>
    </source>
</reference>
<protein>
    <submittedName>
        <fullName evidence="1">Uncharacterized protein</fullName>
    </submittedName>
</protein>
<accession>A0A6L3Z7M8</accession>
<gene>
    <name evidence="1" type="ORF">F9L04_07495</name>
</gene>